<evidence type="ECO:0000256" key="1">
    <source>
        <dbReference type="SAM" id="SignalP"/>
    </source>
</evidence>
<proteinExistence type="predicted"/>
<protein>
    <recommendedName>
        <fullName evidence="4">TonB C-terminal domain-containing protein</fullName>
    </recommendedName>
</protein>
<comment type="caution">
    <text evidence="2">The sequence shown here is derived from an EMBL/GenBank/DDBJ whole genome shotgun (WGS) entry which is preliminary data.</text>
</comment>
<organism evidence="2 3">
    <name type="scientific">Archangium gephyra</name>
    <dbReference type="NCBI Taxonomy" id="48"/>
    <lineage>
        <taxon>Bacteria</taxon>
        <taxon>Pseudomonadati</taxon>
        <taxon>Myxococcota</taxon>
        <taxon>Myxococcia</taxon>
        <taxon>Myxococcales</taxon>
        <taxon>Cystobacterineae</taxon>
        <taxon>Archangiaceae</taxon>
        <taxon>Archangium</taxon>
    </lineage>
</organism>
<dbReference type="EMBL" id="QFQP01000002">
    <property type="protein sequence ID" value="PZR17472.1"/>
    <property type="molecule type" value="Genomic_DNA"/>
</dbReference>
<dbReference type="AlphaFoldDB" id="A0A2W5TS84"/>
<evidence type="ECO:0000313" key="2">
    <source>
        <dbReference type="EMBL" id="PZR17472.1"/>
    </source>
</evidence>
<feature type="chain" id="PRO_5016162641" description="TonB C-terminal domain-containing protein" evidence="1">
    <location>
        <begin position="19"/>
        <end position="314"/>
    </location>
</feature>
<keyword evidence="1" id="KW-0732">Signal</keyword>
<gene>
    <name evidence="2" type="ORF">DI536_03900</name>
</gene>
<evidence type="ECO:0000313" key="3">
    <source>
        <dbReference type="Proteomes" id="UP000249061"/>
    </source>
</evidence>
<evidence type="ECO:0008006" key="4">
    <source>
        <dbReference type="Google" id="ProtNLM"/>
    </source>
</evidence>
<accession>A0A2W5TS84</accession>
<feature type="signal peptide" evidence="1">
    <location>
        <begin position="1"/>
        <end position="18"/>
    </location>
</feature>
<name>A0A2W5TS84_9BACT</name>
<sequence length="314" mass="33178">MKHLAFSLLLLSCAGTTASQGGAQFKSASPEAVALPPEALFAVCWPQDALSTSRIALTFQGDDAIFEARDGASNSTGRCIREIATSVTWPNKPSSLEVAPPSQPIDGWAALAWVKLLSSSRFGPERGLLDPAARVSACITKLGAPAPSTAFIVRPGDSLRTVPPAFNDVDRCIEATLGATAWPSSRELYFAFANNRGAPEPQGDVTPYVSPNETSGIALDPQNVHDALQLSSAKVAACWESALARRGELKGARTIRFTVDDSGAVKQAWFTNTTGQAASALDALLDACLHGVVMNTHFAPRAGDGFYTWVFATR</sequence>
<dbReference type="Proteomes" id="UP000249061">
    <property type="component" value="Unassembled WGS sequence"/>
</dbReference>
<reference evidence="2 3" key="1">
    <citation type="submission" date="2017-08" db="EMBL/GenBank/DDBJ databases">
        <title>Infants hospitalized years apart are colonized by the same room-sourced microbial strains.</title>
        <authorList>
            <person name="Brooks B."/>
            <person name="Olm M.R."/>
            <person name="Firek B.A."/>
            <person name="Baker R."/>
            <person name="Thomas B.C."/>
            <person name="Morowitz M.J."/>
            <person name="Banfield J.F."/>
        </authorList>
    </citation>
    <scope>NUCLEOTIDE SEQUENCE [LARGE SCALE GENOMIC DNA]</scope>
    <source>
        <strain evidence="2">S2_003_000_R2_14</strain>
    </source>
</reference>